<gene>
    <name evidence="15" type="ORF">UBRO2_03761</name>
    <name evidence="14" type="ORF">UBRO_02210</name>
</gene>
<keyword evidence="7" id="KW-0677">Repeat</keyword>
<evidence type="ECO:0000256" key="11">
    <source>
        <dbReference type="ARBA" id="ARBA00042436"/>
    </source>
</evidence>
<sequence>MADAKPPATSSVLEELCSPYLPFDPSSSVWSNLLPTPQSDITSSSPMCPILYNPRYSSAMDLYRTLTTSNTSPLTSPLSSLELSPRALALTSHLIQLNPSHFSIWQYRANVLLYSSELEKVEGGRDAVLQAELEWLESLAHQNMKSYQVWQHRRVVVSALAKPGRELGFVEENLDRDAKNYHTWGYRQWVLSHFGGLSLPSSKPGAAPASRGAGEFPELWQGEEEYVDKLLTEDVRNNSAWNHRWFVNFSRFGLTGNPSSTNPSHSEQVMEQLRKKIQYEIAYTKASLSNVPNNASGWNYLRALHTSLPPALRREMKEALGWVKTLVSSQVEAEKDAIVDIMGRGSVGALEWWLDCIAQQQQEQQGGVEEAEKLVKRLIMADPVRKRFYAYRLKTIRRSLTA</sequence>
<dbReference type="AlphaFoldDB" id="A0A1K0G0J8"/>
<dbReference type="InterPro" id="IPR002088">
    <property type="entry name" value="Prenyl_trans_a"/>
</dbReference>
<dbReference type="GO" id="GO:0005965">
    <property type="term" value="C:protein farnesyltransferase complex"/>
    <property type="evidence" value="ECO:0007669"/>
    <property type="project" value="TreeGrafter"/>
</dbReference>
<dbReference type="GO" id="GO:0004662">
    <property type="term" value="F:CAAX-protein geranylgeranyltransferase activity"/>
    <property type="evidence" value="ECO:0007669"/>
    <property type="project" value="UniProtKB-EC"/>
</dbReference>
<dbReference type="GO" id="GO:0005953">
    <property type="term" value="C:CAAX-protein geranylgeranyltransferase complex"/>
    <property type="evidence" value="ECO:0007669"/>
    <property type="project" value="TreeGrafter"/>
</dbReference>
<dbReference type="Proteomes" id="UP000179920">
    <property type="component" value="Chromosome IV"/>
</dbReference>
<dbReference type="EMBL" id="ULHB01000075">
    <property type="protein sequence ID" value="SYW80493.1"/>
    <property type="molecule type" value="Genomic_DNA"/>
</dbReference>
<evidence type="ECO:0000256" key="12">
    <source>
        <dbReference type="ARBA" id="ARBA00043086"/>
    </source>
</evidence>
<evidence type="ECO:0000256" key="5">
    <source>
        <dbReference type="ARBA" id="ARBA00022602"/>
    </source>
</evidence>
<evidence type="ECO:0000313" key="15">
    <source>
        <dbReference type="EMBL" id="SYW80493.1"/>
    </source>
</evidence>
<dbReference type="PANTHER" id="PTHR11129">
    <property type="entry name" value="PROTEIN FARNESYLTRANSFERASE ALPHA SUBUNIT/RAB GERANYLGERANYL TRANSFERASE ALPHA SUBUNIT"/>
    <property type="match status" value="1"/>
</dbReference>
<comment type="similarity">
    <text evidence="2">Belongs to the protein prenyltransferase subunit alpha family.</text>
</comment>
<keyword evidence="5" id="KW-0637">Prenyltransferase</keyword>
<dbReference type="Pfam" id="PF01239">
    <property type="entry name" value="PPTA"/>
    <property type="match status" value="5"/>
</dbReference>
<dbReference type="PANTHER" id="PTHR11129:SF1">
    <property type="entry name" value="PROTEIN FARNESYLTRANSFERASE_GERANYLGERANYLTRANSFERASE TYPE-1 SUBUNIT ALPHA"/>
    <property type="match status" value="1"/>
</dbReference>
<evidence type="ECO:0000313" key="17">
    <source>
        <dbReference type="Proteomes" id="UP000658997"/>
    </source>
</evidence>
<proteinExistence type="inferred from homology"/>
<evidence type="ECO:0000256" key="7">
    <source>
        <dbReference type="ARBA" id="ARBA00022737"/>
    </source>
</evidence>
<keyword evidence="8" id="KW-0460">Magnesium</keyword>
<evidence type="ECO:0000256" key="1">
    <source>
        <dbReference type="ARBA" id="ARBA00001946"/>
    </source>
</evidence>
<evidence type="ECO:0000256" key="6">
    <source>
        <dbReference type="ARBA" id="ARBA00022679"/>
    </source>
</evidence>
<dbReference type="SUPFAM" id="SSF48439">
    <property type="entry name" value="Protein prenylyltransferase"/>
    <property type="match status" value="1"/>
</dbReference>
<evidence type="ECO:0000313" key="16">
    <source>
        <dbReference type="Proteomes" id="UP000179920"/>
    </source>
</evidence>
<dbReference type="Proteomes" id="UP000658997">
    <property type="component" value="Unassembled WGS sequence"/>
</dbReference>
<protein>
    <recommendedName>
        <fullName evidence="9">Protein farnesyltransferase/geranylgeranyltransferase type-1 subunit alpha</fullName>
        <ecNumber evidence="4">2.5.1.58</ecNumber>
        <ecNumber evidence="3">2.5.1.59</ecNumber>
    </recommendedName>
    <alternativeName>
        <fullName evidence="12">CAAX farnesyltransferase subunit alpha</fullName>
    </alternativeName>
    <alternativeName>
        <fullName evidence="11">FTase-alpha</fullName>
    </alternativeName>
    <alternativeName>
        <fullName evidence="10">Ras proteins prenyltransferase subunit alpha</fullName>
    </alternativeName>
    <alternativeName>
        <fullName evidence="13">Type I protein geranyl-geranyltransferase subunit alpha</fullName>
    </alternativeName>
</protein>
<reference evidence="14" key="2">
    <citation type="submission" date="2016-04" db="EMBL/GenBank/DDBJ databases">
        <authorList>
            <person name="Evans L.H."/>
            <person name="Alamgir A."/>
            <person name="Owens N."/>
            <person name="Weber N.D."/>
            <person name="Virtaneva K."/>
            <person name="Barbian K."/>
            <person name="Babar A."/>
            <person name="Rosenke K."/>
        </authorList>
    </citation>
    <scope>NUCLEOTIDE SEQUENCE</scope>
    <source>
        <strain evidence="14">UB2112</strain>
    </source>
</reference>
<evidence type="ECO:0000256" key="10">
    <source>
        <dbReference type="ARBA" id="ARBA00041392"/>
    </source>
</evidence>
<dbReference type="PROSITE" id="PS51147">
    <property type="entry name" value="PFTA"/>
    <property type="match status" value="4"/>
</dbReference>
<dbReference type="EMBL" id="LT558120">
    <property type="protein sequence ID" value="SAM79758.1"/>
    <property type="molecule type" value="Genomic_DNA"/>
</dbReference>
<name>A0A1K0G0J8_9BASI</name>
<evidence type="ECO:0000256" key="3">
    <source>
        <dbReference type="ARBA" id="ARBA00012700"/>
    </source>
</evidence>
<keyword evidence="17" id="KW-1185">Reference proteome</keyword>
<evidence type="ECO:0000256" key="2">
    <source>
        <dbReference type="ARBA" id="ARBA00006734"/>
    </source>
</evidence>
<evidence type="ECO:0000313" key="14">
    <source>
        <dbReference type="EMBL" id="SAM79758.1"/>
    </source>
</evidence>
<reference evidence="16" key="1">
    <citation type="submission" date="2016-04" db="EMBL/GenBank/DDBJ databases">
        <authorList>
            <person name="Guldener U."/>
            <person name="Guldener U."/>
        </authorList>
    </citation>
    <scope>NUCLEOTIDE SEQUENCE [LARGE SCALE GENOMIC DNA]</scope>
    <source>
        <strain evidence="16">UB2112</strain>
    </source>
</reference>
<evidence type="ECO:0000256" key="4">
    <source>
        <dbReference type="ARBA" id="ARBA00012702"/>
    </source>
</evidence>
<dbReference type="OrthoDB" id="10255768at2759"/>
<organism evidence="14 16">
    <name type="scientific">Ustilago bromivora</name>
    <dbReference type="NCBI Taxonomy" id="307758"/>
    <lineage>
        <taxon>Eukaryota</taxon>
        <taxon>Fungi</taxon>
        <taxon>Dikarya</taxon>
        <taxon>Basidiomycota</taxon>
        <taxon>Ustilaginomycotina</taxon>
        <taxon>Ustilaginomycetes</taxon>
        <taxon>Ustilaginales</taxon>
        <taxon>Ustilaginaceae</taxon>
        <taxon>Ustilago</taxon>
    </lineage>
</organism>
<dbReference type="GO" id="GO:0004660">
    <property type="term" value="F:protein farnesyltransferase activity"/>
    <property type="evidence" value="ECO:0007669"/>
    <property type="project" value="UniProtKB-EC"/>
</dbReference>
<evidence type="ECO:0000256" key="13">
    <source>
        <dbReference type="ARBA" id="ARBA00043219"/>
    </source>
</evidence>
<reference evidence="15" key="3">
    <citation type="submission" date="2018-08" db="EMBL/GenBank/DDBJ databases">
        <authorList>
            <person name="Guldener U."/>
        </authorList>
    </citation>
    <scope>NUCLEOTIDE SEQUENCE</scope>
    <source>
        <strain evidence="15">UB2</strain>
    </source>
</reference>
<evidence type="ECO:0000256" key="8">
    <source>
        <dbReference type="ARBA" id="ARBA00022842"/>
    </source>
</evidence>
<dbReference type="EC" id="2.5.1.58" evidence="4"/>
<dbReference type="EC" id="2.5.1.59" evidence="3"/>
<keyword evidence="6 14" id="KW-0808">Transferase</keyword>
<accession>A0A1K0G0J8</accession>
<dbReference type="Gene3D" id="1.25.40.120">
    <property type="entry name" value="Protein prenylyltransferase"/>
    <property type="match status" value="1"/>
</dbReference>
<comment type="cofactor">
    <cofactor evidence="1">
        <name>Mg(2+)</name>
        <dbReference type="ChEBI" id="CHEBI:18420"/>
    </cofactor>
</comment>
<evidence type="ECO:0000256" key="9">
    <source>
        <dbReference type="ARBA" id="ARBA00040965"/>
    </source>
</evidence>